<feature type="region of interest" description="Disordered" evidence="1">
    <location>
        <begin position="51"/>
        <end position="83"/>
    </location>
</feature>
<name>A0A1Y5SW18_9RHOB</name>
<accession>A0A1Y5SW18</accession>
<keyword evidence="3" id="KW-1185">Reference proteome</keyword>
<evidence type="ECO:0000313" key="2">
    <source>
        <dbReference type="EMBL" id="SLN49078.1"/>
    </source>
</evidence>
<organism evidence="2 3">
    <name type="scientific">Pseudooctadecabacter jejudonensis</name>
    <dbReference type="NCBI Taxonomy" id="1391910"/>
    <lineage>
        <taxon>Bacteria</taxon>
        <taxon>Pseudomonadati</taxon>
        <taxon>Pseudomonadota</taxon>
        <taxon>Alphaproteobacteria</taxon>
        <taxon>Rhodobacterales</taxon>
        <taxon>Paracoccaceae</taxon>
        <taxon>Pseudooctadecabacter</taxon>
    </lineage>
</organism>
<protein>
    <submittedName>
        <fullName evidence="2">Uncharacterized protein</fullName>
    </submittedName>
</protein>
<sequence length="152" mass="16530">MIRYTLICDQDHRFDSWFQSSAAYSTLEKAGHLACAVCGSGDVKRALMAPSVPAKGNTKDEAPQKAVASADPAPLSAPMSDAEAAFTRMRKEVEEKSDYVGLSFASEARKMHEGDAPERPIYGEAKLDEAKKLIEDGIPVAPLPFMPKRKTN</sequence>
<proteinExistence type="predicted"/>
<reference evidence="2 3" key="1">
    <citation type="submission" date="2017-03" db="EMBL/GenBank/DDBJ databases">
        <authorList>
            <person name="Afonso C.L."/>
            <person name="Miller P.J."/>
            <person name="Scott M.A."/>
            <person name="Spackman E."/>
            <person name="Goraichik I."/>
            <person name="Dimitrov K.M."/>
            <person name="Suarez D.L."/>
            <person name="Swayne D.E."/>
        </authorList>
    </citation>
    <scope>NUCLEOTIDE SEQUENCE [LARGE SCALE GENOMIC DNA]</scope>
    <source>
        <strain evidence="2 3">CECT 8397</strain>
    </source>
</reference>
<dbReference type="Pfam" id="PF06676">
    <property type="entry name" value="DUF1178"/>
    <property type="match status" value="1"/>
</dbReference>
<dbReference type="Proteomes" id="UP000193623">
    <property type="component" value="Unassembled WGS sequence"/>
</dbReference>
<dbReference type="EMBL" id="FWFT01000004">
    <property type="protein sequence ID" value="SLN49078.1"/>
    <property type="molecule type" value="Genomic_DNA"/>
</dbReference>
<dbReference type="InterPro" id="IPR009562">
    <property type="entry name" value="DUF1178"/>
</dbReference>
<evidence type="ECO:0000313" key="3">
    <source>
        <dbReference type="Proteomes" id="UP000193623"/>
    </source>
</evidence>
<dbReference type="RefSeq" id="WP_085864941.1">
    <property type="nucleotide sequence ID" value="NZ_FWFT01000004.1"/>
</dbReference>
<evidence type="ECO:0000256" key="1">
    <source>
        <dbReference type="SAM" id="MobiDB-lite"/>
    </source>
</evidence>
<gene>
    <name evidence="2" type="ORF">PSJ8397_02531</name>
</gene>
<dbReference type="AlphaFoldDB" id="A0A1Y5SW18"/>
<dbReference type="PIRSF" id="PIRSF032131">
    <property type="entry name" value="UCP032131"/>
    <property type="match status" value="1"/>
</dbReference>
<dbReference type="OrthoDB" id="9799894at2"/>